<reference evidence="6" key="2">
    <citation type="submission" date="2025-09" db="UniProtKB">
        <authorList>
            <consortium name="Ensembl"/>
        </authorList>
    </citation>
    <scope>IDENTIFICATION</scope>
</reference>
<evidence type="ECO:0000256" key="3">
    <source>
        <dbReference type="ARBA" id="ARBA00023319"/>
    </source>
</evidence>
<dbReference type="InterPro" id="IPR003598">
    <property type="entry name" value="Ig_sub2"/>
</dbReference>
<dbReference type="PROSITE" id="PS50835">
    <property type="entry name" value="IG_LIKE"/>
    <property type="match status" value="2"/>
</dbReference>
<dbReference type="Pfam" id="PF13927">
    <property type="entry name" value="Ig_3"/>
    <property type="match status" value="1"/>
</dbReference>
<dbReference type="FunFam" id="2.60.40.10:FF:000049">
    <property type="entry name" value="Leukocyte immunoglobulin-like receptor subfamily B member 1"/>
    <property type="match status" value="2"/>
</dbReference>
<dbReference type="InterPro" id="IPR003599">
    <property type="entry name" value="Ig_sub"/>
</dbReference>
<name>A0A8C3XKH3_CHESE</name>
<evidence type="ECO:0000256" key="2">
    <source>
        <dbReference type="ARBA" id="ARBA00023157"/>
    </source>
</evidence>
<protein>
    <recommendedName>
        <fullName evidence="5">Ig-like domain-containing protein</fullName>
    </recommendedName>
</protein>
<dbReference type="PANTHER" id="PTHR11738">
    <property type="entry name" value="MHC CLASS I NK CELL RECEPTOR"/>
    <property type="match status" value="1"/>
</dbReference>
<keyword evidence="2" id="KW-1015">Disulfide bond</keyword>
<dbReference type="PANTHER" id="PTHR11738:SF186">
    <property type="entry name" value="OSTEOCLAST-ASSOCIATED IMMUNOGLOBULIN-LIKE RECEPTOR"/>
    <property type="match status" value="1"/>
</dbReference>
<sequence>QTHGEGFLPAPGSSISVIPSGVIAPGGSVTIRCQCRCGARRLFLYKEGIEIQELDTAGEGGEFTIPSARREDTGFYNCRSRSRSEPPSWSDPRDYRRIVVAGEGYPKPSISLTPSGGVALGRTVTIRCECRSQKATFLMYNLGNPDVRRWAWTAGHVAEFYIHNVSRRDTGNYSCQYGLKSDPSVWSHPSDPWIPFSVGPQSQPHTQPDPRGCLPQWDAQSQLYPELWAQQRGRLAGERGRSHSGVPRQGGAAAAGGSGPREGGSLPPGGVTQQGLSQGMLPQPPPLWGRTEELGPKGCSASTSPSSEYTPHQPRQLNP</sequence>
<dbReference type="Proteomes" id="UP000694403">
    <property type="component" value="Unplaced"/>
</dbReference>
<keyword evidence="7" id="KW-1185">Reference proteome</keyword>
<dbReference type="SUPFAM" id="SSF48726">
    <property type="entry name" value="Immunoglobulin"/>
    <property type="match status" value="2"/>
</dbReference>
<keyword evidence="3" id="KW-0393">Immunoglobulin domain</keyword>
<evidence type="ECO:0000259" key="5">
    <source>
        <dbReference type="PROSITE" id="PS50835"/>
    </source>
</evidence>
<evidence type="ECO:0000313" key="7">
    <source>
        <dbReference type="Proteomes" id="UP000694403"/>
    </source>
</evidence>
<feature type="domain" description="Ig-like" evidence="5">
    <location>
        <begin position="11"/>
        <end position="88"/>
    </location>
</feature>
<reference evidence="6" key="1">
    <citation type="submission" date="2025-08" db="UniProtKB">
        <authorList>
            <consortium name="Ensembl"/>
        </authorList>
    </citation>
    <scope>IDENTIFICATION</scope>
</reference>
<dbReference type="Ensembl" id="ENSCSRT00000004918.1">
    <property type="protein sequence ID" value="ENSCSRP00000004767.1"/>
    <property type="gene ID" value="ENSCSRG00000003574.1"/>
</dbReference>
<dbReference type="GO" id="GO:0007166">
    <property type="term" value="P:cell surface receptor signaling pathway"/>
    <property type="evidence" value="ECO:0007669"/>
    <property type="project" value="UniProtKB-ARBA"/>
</dbReference>
<feature type="domain" description="Ig-like" evidence="5">
    <location>
        <begin position="108"/>
        <end position="176"/>
    </location>
</feature>
<feature type="region of interest" description="Disordered" evidence="4">
    <location>
        <begin position="233"/>
        <end position="319"/>
    </location>
</feature>
<feature type="region of interest" description="Disordered" evidence="4">
    <location>
        <begin position="192"/>
        <end position="216"/>
    </location>
</feature>
<dbReference type="InterPro" id="IPR013151">
    <property type="entry name" value="Immunoglobulin_dom"/>
</dbReference>
<dbReference type="Gene3D" id="2.60.40.10">
    <property type="entry name" value="Immunoglobulins"/>
    <property type="match status" value="2"/>
</dbReference>
<feature type="compositionally biased region" description="Polar residues" evidence="4">
    <location>
        <begin position="300"/>
        <end position="319"/>
    </location>
</feature>
<dbReference type="GO" id="GO:0002764">
    <property type="term" value="P:immune response-regulating signaling pathway"/>
    <property type="evidence" value="ECO:0007669"/>
    <property type="project" value="TreeGrafter"/>
</dbReference>
<dbReference type="InterPro" id="IPR013783">
    <property type="entry name" value="Ig-like_fold"/>
</dbReference>
<dbReference type="SMART" id="SM00408">
    <property type="entry name" value="IGc2"/>
    <property type="match status" value="2"/>
</dbReference>
<evidence type="ECO:0000256" key="4">
    <source>
        <dbReference type="SAM" id="MobiDB-lite"/>
    </source>
</evidence>
<dbReference type="InterPro" id="IPR036179">
    <property type="entry name" value="Ig-like_dom_sf"/>
</dbReference>
<dbReference type="AlphaFoldDB" id="A0A8C3XKH3"/>
<dbReference type="SMART" id="SM00409">
    <property type="entry name" value="IG"/>
    <property type="match status" value="2"/>
</dbReference>
<accession>A0A8C3XKH3</accession>
<dbReference type="InterPro" id="IPR050412">
    <property type="entry name" value="Ig-like_Receptors_ImmuneReg"/>
</dbReference>
<dbReference type="Pfam" id="PF00047">
    <property type="entry name" value="ig"/>
    <property type="match status" value="1"/>
</dbReference>
<organism evidence="6 7">
    <name type="scientific">Chelydra serpentina</name>
    <name type="common">Snapping turtle</name>
    <name type="synonym">Testudo serpentina</name>
    <dbReference type="NCBI Taxonomy" id="8475"/>
    <lineage>
        <taxon>Eukaryota</taxon>
        <taxon>Metazoa</taxon>
        <taxon>Chordata</taxon>
        <taxon>Craniata</taxon>
        <taxon>Vertebrata</taxon>
        <taxon>Euteleostomi</taxon>
        <taxon>Archelosauria</taxon>
        <taxon>Testudinata</taxon>
        <taxon>Testudines</taxon>
        <taxon>Cryptodira</taxon>
        <taxon>Durocryptodira</taxon>
        <taxon>Americhelydia</taxon>
        <taxon>Chelydroidea</taxon>
        <taxon>Chelydridae</taxon>
        <taxon>Chelydra</taxon>
    </lineage>
</organism>
<evidence type="ECO:0000256" key="1">
    <source>
        <dbReference type="ARBA" id="ARBA00022729"/>
    </source>
</evidence>
<keyword evidence="1" id="KW-0732">Signal</keyword>
<proteinExistence type="predicted"/>
<feature type="compositionally biased region" description="Gly residues" evidence="4">
    <location>
        <begin position="253"/>
        <end position="262"/>
    </location>
</feature>
<evidence type="ECO:0000313" key="6">
    <source>
        <dbReference type="Ensembl" id="ENSCSRP00000004767.1"/>
    </source>
</evidence>
<dbReference type="InterPro" id="IPR007110">
    <property type="entry name" value="Ig-like_dom"/>
</dbReference>